<accession>A0ABU5R4X2</accession>
<dbReference type="InterPro" id="IPR050248">
    <property type="entry name" value="Polysacc_deacetylase_ArnD"/>
</dbReference>
<reference evidence="3 4" key="1">
    <citation type="submission" date="2023-12" db="EMBL/GenBank/DDBJ databases">
        <title>Amycolatopsis sp. V23-08.</title>
        <authorList>
            <person name="Somphong A."/>
        </authorList>
    </citation>
    <scope>NUCLEOTIDE SEQUENCE [LARGE SCALE GENOMIC DNA]</scope>
    <source>
        <strain evidence="3 4">V23-08</strain>
    </source>
</reference>
<dbReference type="InterPro" id="IPR011330">
    <property type="entry name" value="Glyco_hydro/deAcase_b/a-brl"/>
</dbReference>
<dbReference type="InterPro" id="IPR002509">
    <property type="entry name" value="NODB_dom"/>
</dbReference>
<dbReference type="CDD" id="cd10959">
    <property type="entry name" value="CE4_NodB_like_3"/>
    <property type="match status" value="1"/>
</dbReference>
<evidence type="ECO:0000256" key="1">
    <source>
        <dbReference type="SAM" id="SignalP"/>
    </source>
</evidence>
<comment type="caution">
    <text evidence="3">The sequence shown here is derived from an EMBL/GenBank/DDBJ whole genome shotgun (WGS) entry which is preliminary data.</text>
</comment>
<dbReference type="Pfam" id="PF01522">
    <property type="entry name" value="Polysacc_deac_1"/>
    <property type="match status" value="1"/>
</dbReference>
<organism evidence="3 4">
    <name type="scientific">Amycolatopsis heterodermiae</name>
    <dbReference type="NCBI Taxonomy" id="3110235"/>
    <lineage>
        <taxon>Bacteria</taxon>
        <taxon>Bacillati</taxon>
        <taxon>Actinomycetota</taxon>
        <taxon>Actinomycetes</taxon>
        <taxon>Pseudonocardiales</taxon>
        <taxon>Pseudonocardiaceae</taxon>
        <taxon>Amycolatopsis</taxon>
    </lineage>
</organism>
<keyword evidence="1" id="KW-0732">Signal</keyword>
<dbReference type="PANTHER" id="PTHR10587:SF137">
    <property type="entry name" value="4-DEOXY-4-FORMAMIDO-L-ARABINOSE-PHOSPHOUNDECAPRENOL DEFORMYLASE ARND-RELATED"/>
    <property type="match status" value="1"/>
</dbReference>
<dbReference type="RefSeq" id="WP_323327388.1">
    <property type="nucleotide sequence ID" value="NZ_JAYFSI010000002.1"/>
</dbReference>
<keyword evidence="4" id="KW-1185">Reference proteome</keyword>
<evidence type="ECO:0000259" key="2">
    <source>
        <dbReference type="PROSITE" id="PS51677"/>
    </source>
</evidence>
<protein>
    <submittedName>
        <fullName evidence="3">Polysaccharide deacetylase family protein</fullName>
    </submittedName>
</protein>
<feature type="signal peptide" evidence="1">
    <location>
        <begin position="1"/>
        <end position="21"/>
    </location>
</feature>
<feature type="domain" description="NodB homology" evidence="2">
    <location>
        <begin position="41"/>
        <end position="227"/>
    </location>
</feature>
<dbReference type="Proteomes" id="UP001304298">
    <property type="component" value="Unassembled WGS sequence"/>
</dbReference>
<dbReference type="PROSITE" id="PS51677">
    <property type="entry name" value="NODB"/>
    <property type="match status" value="1"/>
</dbReference>
<dbReference type="PANTHER" id="PTHR10587">
    <property type="entry name" value="GLYCOSYL TRANSFERASE-RELATED"/>
    <property type="match status" value="1"/>
</dbReference>
<sequence length="234" mass="24968">MKATIGLAALAAAGHLAPAAAFLPGPRRTFLPRLAGIGVPGQVALTFDDGPSPTSTPQFLRALDRHGVRATFFLLGAQALRAPKLTRAIAEGGHEIGVHGWDHRCLLRKTPGRTHRELLGARDLIETLTGVRPRWFRPPYGVFSGASLLSAKRLGLTPVLWSTWGFDWTEGCTAASVHRKVMRNVGDGGTILLHDSDVTTGNGAWRATLGALPSIVGDCRARGLHLDRLGTTLL</sequence>
<evidence type="ECO:0000313" key="3">
    <source>
        <dbReference type="EMBL" id="MEA5360869.1"/>
    </source>
</evidence>
<gene>
    <name evidence="3" type="ORF">VA596_15080</name>
</gene>
<dbReference type="EMBL" id="JAYFSI010000002">
    <property type="protein sequence ID" value="MEA5360869.1"/>
    <property type="molecule type" value="Genomic_DNA"/>
</dbReference>
<dbReference type="SUPFAM" id="SSF88713">
    <property type="entry name" value="Glycoside hydrolase/deacetylase"/>
    <property type="match status" value="1"/>
</dbReference>
<feature type="chain" id="PRO_5047102073" evidence="1">
    <location>
        <begin position="22"/>
        <end position="234"/>
    </location>
</feature>
<evidence type="ECO:0000313" key="4">
    <source>
        <dbReference type="Proteomes" id="UP001304298"/>
    </source>
</evidence>
<name>A0ABU5R4X2_9PSEU</name>
<dbReference type="Gene3D" id="3.20.20.370">
    <property type="entry name" value="Glycoside hydrolase/deacetylase"/>
    <property type="match status" value="1"/>
</dbReference>
<proteinExistence type="predicted"/>